<dbReference type="SUPFAM" id="SSF55486">
    <property type="entry name" value="Metalloproteases ('zincins'), catalytic domain"/>
    <property type="match status" value="1"/>
</dbReference>
<dbReference type="Gene3D" id="3.40.390.10">
    <property type="entry name" value="Collagenase (Catalytic Domain)"/>
    <property type="match status" value="1"/>
</dbReference>
<evidence type="ECO:0000313" key="3">
    <source>
        <dbReference type="Proteomes" id="UP000016924"/>
    </source>
</evidence>
<protein>
    <recommendedName>
        <fullName evidence="4">Peptidase metallopeptidase domain-containing protein</fullName>
    </recommendedName>
</protein>
<reference evidence="3" key="1">
    <citation type="submission" date="2012-06" db="EMBL/GenBank/DDBJ databases">
        <title>The genome sequence of Coniosporium apollinis CBS 100218.</title>
        <authorList>
            <consortium name="The Broad Institute Genome Sequencing Platform"/>
            <person name="Cuomo C."/>
            <person name="Gorbushina A."/>
            <person name="Noack S."/>
            <person name="Walker B."/>
            <person name="Young S.K."/>
            <person name="Zeng Q."/>
            <person name="Gargeya S."/>
            <person name="Fitzgerald M."/>
            <person name="Haas B."/>
            <person name="Abouelleil A."/>
            <person name="Alvarado L."/>
            <person name="Arachchi H.M."/>
            <person name="Berlin A.M."/>
            <person name="Chapman S.B."/>
            <person name="Goldberg J."/>
            <person name="Griggs A."/>
            <person name="Gujja S."/>
            <person name="Hansen M."/>
            <person name="Howarth C."/>
            <person name="Imamovic A."/>
            <person name="Larimer J."/>
            <person name="McCowan C."/>
            <person name="Montmayeur A."/>
            <person name="Murphy C."/>
            <person name="Neiman D."/>
            <person name="Pearson M."/>
            <person name="Priest M."/>
            <person name="Roberts A."/>
            <person name="Saif S."/>
            <person name="Shea T."/>
            <person name="Sisk P."/>
            <person name="Sykes S."/>
            <person name="Wortman J."/>
            <person name="Nusbaum C."/>
            <person name="Birren B."/>
        </authorList>
    </citation>
    <scope>NUCLEOTIDE SEQUENCE [LARGE SCALE GENOMIC DNA]</scope>
    <source>
        <strain evidence="3">CBS 100218</strain>
    </source>
</reference>
<dbReference type="HOGENOM" id="CLU_069189_0_0_1"/>
<dbReference type="STRING" id="1168221.R7Z7G3"/>
<dbReference type="OMA" id="VIKWTAW"/>
<dbReference type="GeneID" id="19906659"/>
<accession>R7Z7G3</accession>
<dbReference type="Proteomes" id="UP000016924">
    <property type="component" value="Unassembled WGS sequence"/>
</dbReference>
<feature type="region of interest" description="Disordered" evidence="1">
    <location>
        <begin position="1"/>
        <end position="22"/>
    </location>
</feature>
<name>R7Z7G3_CONA1</name>
<evidence type="ECO:0000256" key="1">
    <source>
        <dbReference type="SAM" id="MobiDB-lite"/>
    </source>
</evidence>
<dbReference type="InterPro" id="IPR024079">
    <property type="entry name" value="MetalloPept_cat_dom_sf"/>
</dbReference>
<feature type="compositionally biased region" description="Low complexity" evidence="1">
    <location>
        <begin position="11"/>
        <end position="22"/>
    </location>
</feature>
<sequence>MESNKPLFGIAATPTDKPAGAATDAAAEGADNLKCATGQDVAGVAVRPIEETAPVCQCLTQPIEHTATKDMGHEERLHIFVGFNNECPRYYPGSVIKYISYFGGWPGGQGQLISDTMWAAASAWNAQNIGVRFQWTTNPAEATFEVVYGGDKPGFAAMAFFPKPRGGNQVLVYSASFTPAGLARMQNSFQHELGHIMGLRHEFADTETAPAVLLGARNSLSIMGYAVARTIQSTDVQWTRVFYSLPNGTPIIDATHSFPIHDYTP</sequence>
<gene>
    <name evidence="2" type="ORF">W97_09348</name>
</gene>
<keyword evidence="3" id="KW-1185">Reference proteome</keyword>
<dbReference type="AlphaFoldDB" id="R7Z7G3"/>
<proteinExistence type="predicted"/>
<dbReference type="OrthoDB" id="406838at2759"/>
<evidence type="ECO:0008006" key="4">
    <source>
        <dbReference type="Google" id="ProtNLM"/>
    </source>
</evidence>
<dbReference type="GO" id="GO:0008237">
    <property type="term" value="F:metallopeptidase activity"/>
    <property type="evidence" value="ECO:0007669"/>
    <property type="project" value="InterPro"/>
</dbReference>
<evidence type="ECO:0000313" key="2">
    <source>
        <dbReference type="EMBL" id="EON70082.1"/>
    </source>
</evidence>
<organism evidence="2 3">
    <name type="scientific">Coniosporium apollinis (strain CBS 100218)</name>
    <name type="common">Rock-inhabiting black yeast</name>
    <dbReference type="NCBI Taxonomy" id="1168221"/>
    <lineage>
        <taxon>Eukaryota</taxon>
        <taxon>Fungi</taxon>
        <taxon>Dikarya</taxon>
        <taxon>Ascomycota</taxon>
        <taxon>Pezizomycotina</taxon>
        <taxon>Dothideomycetes</taxon>
        <taxon>Dothideomycetes incertae sedis</taxon>
        <taxon>Coniosporium</taxon>
    </lineage>
</organism>
<dbReference type="EMBL" id="JH767675">
    <property type="protein sequence ID" value="EON70082.1"/>
    <property type="molecule type" value="Genomic_DNA"/>
</dbReference>
<dbReference type="eggNOG" id="ENOG502SH8B">
    <property type="taxonomic scope" value="Eukaryota"/>
</dbReference>
<dbReference type="RefSeq" id="XP_007785399.1">
    <property type="nucleotide sequence ID" value="XM_007787209.1"/>
</dbReference>